<evidence type="ECO:0008006" key="2">
    <source>
        <dbReference type="Google" id="ProtNLM"/>
    </source>
</evidence>
<protein>
    <recommendedName>
        <fullName evidence="2">DUF1440 domain-containing protein</fullName>
    </recommendedName>
</protein>
<name>A0A455T204_9CHLR</name>
<proteinExistence type="predicted"/>
<sequence length="165" mass="18357">MQELVERRPPPWRPGKAALAGLGATAVYSLVMALDQRLSGNHFSDVRFIEGLLGPGARPRRGRRLLAWGLHLLNGVLLGEIYAALVRPRLPGPTWLKGLLFGEGFLAAVWWLTPLADRFHPLIRRGELPRLASWPSFGQNVLRHLAFGLALALLYGEEHELPPRP</sequence>
<dbReference type="AlphaFoldDB" id="A0A455T204"/>
<accession>A0A455T204</accession>
<evidence type="ECO:0000313" key="1">
    <source>
        <dbReference type="EMBL" id="BBH93262.1"/>
    </source>
</evidence>
<gene>
    <name evidence="1" type="ORF">KTA_14610</name>
</gene>
<reference evidence="1" key="1">
    <citation type="submission" date="2018-12" db="EMBL/GenBank/DDBJ databases">
        <title>Novel natural products biosynthetic potential of the class Ktedonobacteria.</title>
        <authorList>
            <person name="Zheng Y."/>
            <person name="Saitou A."/>
            <person name="Wang C.M."/>
            <person name="Toyoda A."/>
            <person name="Minakuchi Y."/>
            <person name="Sekiguchi Y."/>
            <person name="Ueda K."/>
            <person name="Takano H."/>
            <person name="Sakai Y."/>
            <person name="Yokota A."/>
            <person name="Yabe S."/>
        </authorList>
    </citation>
    <scope>NUCLEOTIDE SEQUENCE</scope>
    <source>
        <strain evidence="1">A3-2</strain>
    </source>
</reference>
<organism evidence="1">
    <name type="scientific">Thermogemmatispora argillosa</name>
    <dbReference type="NCBI Taxonomy" id="2045280"/>
    <lineage>
        <taxon>Bacteria</taxon>
        <taxon>Bacillati</taxon>
        <taxon>Chloroflexota</taxon>
        <taxon>Ktedonobacteria</taxon>
        <taxon>Thermogemmatisporales</taxon>
        <taxon>Thermogemmatisporaceae</taxon>
        <taxon>Thermogemmatispora</taxon>
    </lineage>
</organism>
<dbReference type="EMBL" id="AP019377">
    <property type="protein sequence ID" value="BBH93262.1"/>
    <property type="molecule type" value="Genomic_DNA"/>
</dbReference>